<proteinExistence type="predicted"/>
<accession>A0A382NU22</accession>
<reference evidence="1" key="1">
    <citation type="submission" date="2018-05" db="EMBL/GenBank/DDBJ databases">
        <authorList>
            <person name="Lanie J.A."/>
            <person name="Ng W.-L."/>
            <person name="Kazmierczak K.M."/>
            <person name="Andrzejewski T.M."/>
            <person name="Davidsen T.M."/>
            <person name="Wayne K.J."/>
            <person name="Tettelin H."/>
            <person name="Glass J.I."/>
            <person name="Rusch D."/>
            <person name="Podicherti R."/>
            <person name="Tsui H.-C.T."/>
            <person name="Winkler M.E."/>
        </authorList>
    </citation>
    <scope>NUCLEOTIDE SEQUENCE</scope>
</reference>
<dbReference type="AlphaFoldDB" id="A0A382NU22"/>
<sequence length="213" mass="25002">MILSENDSIISFIKFLKDKYGLICDFSKNKIRIDKKFKLIFQEKKGKRKKEKLSLSILDNTRIEEIENFFKLFQIAIVLKNKNGFKVSSNKTVLEASIVEKIEAQSIDNDIQTIVAIAKNPFYSEKDWIKRILGDAIYRSKDNEDKEKIINCIVLLCNMGKFENPYLIDIIKLVSKSREDYLRLVHLLTDENNTHLNLIKKVEFFINNEFTIK</sequence>
<name>A0A382NU22_9ZZZZ</name>
<gene>
    <name evidence="1" type="ORF">METZ01_LOCUS316741</name>
</gene>
<dbReference type="EMBL" id="UINC01102340">
    <property type="protein sequence ID" value="SVC63887.1"/>
    <property type="molecule type" value="Genomic_DNA"/>
</dbReference>
<evidence type="ECO:0000313" key="1">
    <source>
        <dbReference type="EMBL" id="SVC63887.1"/>
    </source>
</evidence>
<organism evidence="1">
    <name type="scientific">marine metagenome</name>
    <dbReference type="NCBI Taxonomy" id="408172"/>
    <lineage>
        <taxon>unclassified sequences</taxon>
        <taxon>metagenomes</taxon>
        <taxon>ecological metagenomes</taxon>
    </lineage>
</organism>
<protein>
    <submittedName>
        <fullName evidence="1">Uncharacterized protein</fullName>
    </submittedName>
</protein>